<proteinExistence type="inferred from homology"/>
<feature type="domain" description="Ubiquinol-cytochrome c chaperone" evidence="3">
    <location>
        <begin position="37"/>
        <end position="168"/>
    </location>
</feature>
<dbReference type="EMBL" id="QYBB01000014">
    <property type="protein sequence ID" value="RYC31496.1"/>
    <property type="molecule type" value="Genomic_DNA"/>
</dbReference>
<dbReference type="Proteomes" id="UP000290759">
    <property type="component" value="Unassembled WGS sequence"/>
</dbReference>
<dbReference type="InterPro" id="IPR014569">
    <property type="entry name" value="Ubq_cyt-c_CBP3-rel"/>
</dbReference>
<dbReference type="InterPro" id="IPR007129">
    <property type="entry name" value="Ubiqinol_cyt_c_chaperone_CPB3"/>
</dbReference>
<comment type="similarity">
    <text evidence="1">Belongs to the CBP3 family.</text>
</comment>
<dbReference type="OrthoDB" id="7158889at2"/>
<comment type="caution">
    <text evidence="4">The sequence shown here is derived from an EMBL/GenBank/DDBJ whole genome shotgun (WGS) entry which is preliminary data.</text>
</comment>
<sequence length="185" mass="19882">MLFPFARRRPDPRRALLDRLHGEIVGAVRRPAFYIDYGVPDTFEGRFELLALHAGLVLRRFNAAEKPGPAVAQDLVDTVFAHLEADLREAGVGDVTVPKRMKRLCEAFLGRSAAYDAGLRSGDGALASALGRNVYAGRVEGDAAERLSRYATLAADVLASTPLASCLEAPLPFPDPSTVPSLSPP</sequence>
<accession>A0A4Q2U916</accession>
<reference evidence="4 5" key="2">
    <citation type="submission" date="2019-02" db="EMBL/GenBank/DDBJ databases">
        <title>'Lichenibacterium ramalinii' gen. nov. sp. nov., 'Lichenibacterium minor' gen. nov. sp. nov.</title>
        <authorList>
            <person name="Pankratov T."/>
        </authorList>
    </citation>
    <scope>NUCLEOTIDE SEQUENCE [LARGE SCALE GENOMIC DNA]</scope>
    <source>
        <strain evidence="4 5">RmlP026</strain>
    </source>
</reference>
<evidence type="ECO:0000259" key="3">
    <source>
        <dbReference type="Pfam" id="PF03981"/>
    </source>
</evidence>
<dbReference type="InterPro" id="IPR021150">
    <property type="entry name" value="Ubiq_cyt_c_chap"/>
</dbReference>
<reference evidence="4 5" key="1">
    <citation type="submission" date="2018-12" db="EMBL/GenBank/DDBJ databases">
        <authorList>
            <person name="Grouzdev D.S."/>
            <person name="Krutkina M.S."/>
        </authorList>
    </citation>
    <scope>NUCLEOTIDE SEQUENCE [LARGE SCALE GENOMIC DNA]</scope>
    <source>
        <strain evidence="4 5">RmlP026</strain>
    </source>
</reference>
<name>A0A4Q2U916_9HYPH</name>
<organism evidence="4 5">
    <name type="scientific">Lichenibacterium minor</name>
    <dbReference type="NCBI Taxonomy" id="2316528"/>
    <lineage>
        <taxon>Bacteria</taxon>
        <taxon>Pseudomonadati</taxon>
        <taxon>Pseudomonadota</taxon>
        <taxon>Alphaproteobacteria</taxon>
        <taxon>Hyphomicrobiales</taxon>
        <taxon>Lichenihabitantaceae</taxon>
        <taxon>Lichenibacterium</taxon>
    </lineage>
</organism>
<dbReference type="PANTHER" id="PTHR12184">
    <property type="entry name" value="UBIQUINOL-CYTOCHROME C REDUCTASE COMPLEX ASSEMBLY FACTOR 1 FAMILY MEMBER"/>
    <property type="match status" value="1"/>
</dbReference>
<evidence type="ECO:0000313" key="5">
    <source>
        <dbReference type="Proteomes" id="UP000290759"/>
    </source>
</evidence>
<comment type="similarity">
    <text evidence="2">Belongs to the UPF0174 family.</text>
</comment>
<evidence type="ECO:0000313" key="4">
    <source>
        <dbReference type="EMBL" id="RYC31496.1"/>
    </source>
</evidence>
<dbReference type="PIRSF" id="PIRSF032079">
    <property type="entry name" value="UCP032079"/>
    <property type="match status" value="1"/>
</dbReference>
<gene>
    <name evidence="4" type="ORF">D3273_13675</name>
</gene>
<evidence type="ECO:0000256" key="2">
    <source>
        <dbReference type="ARBA" id="ARBA00006436"/>
    </source>
</evidence>
<protein>
    <submittedName>
        <fullName evidence="4">Ubiquinol-cytochrome c chaperone</fullName>
    </submittedName>
</protein>
<dbReference type="PANTHER" id="PTHR12184:SF1">
    <property type="entry name" value="UBIQUINOL-CYTOCHROME-C REDUCTASE COMPLEX ASSEMBLY FACTOR 1"/>
    <property type="match status" value="1"/>
</dbReference>
<keyword evidence="5" id="KW-1185">Reference proteome</keyword>
<dbReference type="Pfam" id="PF03981">
    <property type="entry name" value="Ubiq_cyt_C_chap"/>
    <property type="match status" value="1"/>
</dbReference>
<evidence type="ECO:0000256" key="1">
    <source>
        <dbReference type="ARBA" id="ARBA00006407"/>
    </source>
</evidence>
<dbReference type="AlphaFoldDB" id="A0A4Q2U916"/>